<dbReference type="Gene3D" id="2.60.120.10">
    <property type="entry name" value="Jelly Rolls"/>
    <property type="match status" value="1"/>
</dbReference>
<gene>
    <name evidence="6" type="ORF">BDK92_4845</name>
</gene>
<feature type="domain" description="HTH crp-type" evidence="5">
    <location>
        <begin position="144"/>
        <end position="216"/>
    </location>
</feature>
<dbReference type="InterPro" id="IPR000595">
    <property type="entry name" value="cNMP-bd_dom"/>
</dbReference>
<evidence type="ECO:0000259" key="4">
    <source>
        <dbReference type="PROSITE" id="PS50042"/>
    </source>
</evidence>
<dbReference type="PANTHER" id="PTHR24567">
    <property type="entry name" value="CRP FAMILY TRANSCRIPTIONAL REGULATORY PROTEIN"/>
    <property type="match status" value="1"/>
</dbReference>
<dbReference type="InterPro" id="IPR050397">
    <property type="entry name" value="Env_Response_Regulators"/>
</dbReference>
<reference evidence="6 7" key="1">
    <citation type="submission" date="2018-10" db="EMBL/GenBank/DDBJ databases">
        <title>Sequencing the genomes of 1000 actinobacteria strains.</title>
        <authorList>
            <person name="Klenk H.-P."/>
        </authorList>
    </citation>
    <scope>NUCLEOTIDE SEQUENCE [LARGE SCALE GENOMIC DNA]</scope>
    <source>
        <strain evidence="6 7">DSM 45175</strain>
    </source>
</reference>
<dbReference type="GO" id="GO:0003677">
    <property type="term" value="F:DNA binding"/>
    <property type="evidence" value="ECO:0007669"/>
    <property type="project" value="UniProtKB-KW"/>
</dbReference>
<dbReference type="PROSITE" id="PS50042">
    <property type="entry name" value="CNMP_BINDING_3"/>
    <property type="match status" value="1"/>
</dbReference>
<evidence type="ECO:0000256" key="2">
    <source>
        <dbReference type="ARBA" id="ARBA00023125"/>
    </source>
</evidence>
<organism evidence="6 7">
    <name type="scientific">Micromonospora pisi</name>
    <dbReference type="NCBI Taxonomy" id="589240"/>
    <lineage>
        <taxon>Bacteria</taxon>
        <taxon>Bacillati</taxon>
        <taxon>Actinomycetota</taxon>
        <taxon>Actinomycetes</taxon>
        <taxon>Micromonosporales</taxon>
        <taxon>Micromonosporaceae</taxon>
        <taxon>Micromonospora</taxon>
    </lineage>
</organism>
<dbReference type="AlphaFoldDB" id="A0A495JQ15"/>
<dbReference type="GO" id="GO:0003700">
    <property type="term" value="F:DNA-binding transcription factor activity"/>
    <property type="evidence" value="ECO:0007669"/>
    <property type="project" value="TreeGrafter"/>
</dbReference>
<dbReference type="Pfam" id="PF00027">
    <property type="entry name" value="cNMP_binding"/>
    <property type="match status" value="1"/>
</dbReference>
<protein>
    <submittedName>
        <fullName evidence="6">CRP-like cAMP-binding protein</fullName>
    </submittedName>
</protein>
<accession>A0A495JQ15</accession>
<dbReference type="GO" id="GO:0005829">
    <property type="term" value="C:cytosol"/>
    <property type="evidence" value="ECO:0007669"/>
    <property type="project" value="TreeGrafter"/>
</dbReference>
<comment type="caution">
    <text evidence="6">The sequence shown here is derived from an EMBL/GenBank/DDBJ whole genome shotgun (WGS) entry which is preliminary data.</text>
</comment>
<sequence length="226" mass="24721">MPVTSPAQASFVDFVPPADWAALATAGQLRRLPAGRVLFLQEATESEVLVLLSGSVKVFRTEMNGHQSLIGIRLGGDLIGEMAALNGTPRSAGVAVLRPVEARVLTAERFNALITARGLDRALHRYHSARVRESDEQRVEIALLPVRQRLARTLLRLAHRKDGDENRAVLDLGLPQDALGQLIGASRNAVVAELTLLRKAGVLRTEHRRMYLTDLARLAEIGYELS</sequence>
<dbReference type="SUPFAM" id="SSF46785">
    <property type="entry name" value="Winged helix' DNA-binding domain"/>
    <property type="match status" value="1"/>
</dbReference>
<dbReference type="EMBL" id="RBKT01000001">
    <property type="protein sequence ID" value="RKR90472.1"/>
    <property type="molecule type" value="Genomic_DNA"/>
</dbReference>
<dbReference type="SUPFAM" id="SSF51206">
    <property type="entry name" value="cAMP-binding domain-like"/>
    <property type="match status" value="1"/>
</dbReference>
<evidence type="ECO:0000259" key="5">
    <source>
        <dbReference type="PROSITE" id="PS51063"/>
    </source>
</evidence>
<dbReference type="PROSITE" id="PS51063">
    <property type="entry name" value="HTH_CRP_2"/>
    <property type="match status" value="1"/>
</dbReference>
<dbReference type="Pfam" id="PF13545">
    <property type="entry name" value="HTH_Crp_2"/>
    <property type="match status" value="1"/>
</dbReference>
<dbReference type="InterPro" id="IPR036390">
    <property type="entry name" value="WH_DNA-bd_sf"/>
</dbReference>
<dbReference type="InterPro" id="IPR012318">
    <property type="entry name" value="HTH_CRP"/>
</dbReference>
<dbReference type="RefSeq" id="WP_170208670.1">
    <property type="nucleotide sequence ID" value="NZ_RBKT01000001.1"/>
</dbReference>
<keyword evidence="2" id="KW-0238">DNA-binding</keyword>
<keyword evidence="1" id="KW-0805">Transcription regulation</keyword>
<evidence type="ECO:0000256" key="3">
    <source>
        <dbReference type="ARBA" id="ARBA00023163"/>
    </source>
</evidence>
<keyword evidence="7" id="KW-1185">Reference proteome</keyword>
<dbReference type="PANTHER" id="PTHR24567:SF74">
    <property type="entry name" value="HTH-TYPE TRANSCRIPTIONAL REGULATOR ARCR"/>
    <property type="match status" value="1"/>
</dbReference>
<feature type="domain" description="Cyclic nucleotide-binding" evidence="4">
    <location>
        <begin position="11"/>
        <end position="114"/>
    </location>
</feature>
<evidence type="ECO:0000313" key="7">
    <source>
        <dbReference type="Proteomes" id="UP000277671"/>
    </source>
</evidence>
<dbReference type="Proteomes" id="UP000277671">
    <property type="component" value="Unassembled WGS sequence"/>
</dbReference>
<evidence type="ECO:0000313" key="6">
    <source>
        <dbReference type="EMBL" id="RKR90472.1"/>
    </source>
</evidence>
<dbReference type="SMART" id="SM00100">
    <property type="entry name" value="cNMP"/>
    <property type="match status" value="1"/>
</dbReference>
<proteinExistence type="predicted"/>
<evidence type="ECO:0000256" key="1">
    <source>
        <dbReference type="ARBA" id="ARBA00023015"/>
    </source>
</evidence>
<dbReference type="InterPro" id="IPR018490">
    <property type="entry name" value="cNMP-bd_dom_sf"/>
</dbReference>
<dbReference type="InterPro" id="IPR014710">
    <property type="entry name" value="RmlC-like_jellyroll"/>
</dbReference>
<keyword evidence="3" id="KW-0804">Transcription</keyword>
<dbReference type="CDD" id="cd00038">
    <property type="entry name" value="CAP_ED"/>
    <property type="match status" value="1"/>
</dbReference>
<name>A0A495JQ15_9ACTN</name>